<gene>
    <name evidence="1" type="ORF">J2D77_02145</name>
</gene>
<dbReference type="AlphaFoldDB" id="A0A939HN21"/>
<protein>
    <submittedName>
        <fullName evidence="1">Uncharacterized protein</fullName>
    </submittedName>
</protein>
<dbReference type="EMBL" id="JAFVMH010000001">
    <property type="protein sequence ID" value="MBO1323956.1"/>
    <property type="molecule type" value="Genomic_DNA"/>
</dbReference>
<evidence type="ECO:0000313" key="1">
    <source>
        <dbReference type="EMBL" id="MBO1323956.1"/>
    </source>
</evidence>
<dbReference type="RefSeq" id="WP_207844626.1">
    <property type="nucleotide sequence ID" value="NZ_JAFVMH010000001.1"/>
</dbReference>
<name>A0A939HN21_9PROT</name>
<keyword evidence="2" id="KW-1185">Reference proteome</keyword>
<organism evidence="1 2">
    <name type="scientific">Acetobacter garciniae</name>
    <dbReference type="NCBI Taxonomy" id="2817435"/>
    <lineage>
        <taxon>Bacteria</taxon>
        <taxon>Pseudomonadati</taxon>
        <taxon>Pseudomonadota</taxon>
        <taxon>Alphaproteobacteria</taxon>
        <taxon>Acetobacterales</taxon>
        <taxon>Acetobacteraceae</taxon>
        <taxon>Acetobacter</taxon>
    </lineage>
</organism>
<dbReference type="Proteomes" id="UP000664073">
    <property type="component" value="Unassembled WGS sequence"/>
</dbReference>
<comment type="caution">
    <text evidence="1">The sequence shown here is derived from an EMBL/GenBank/DDBJ whole genome shotgun (WGS) entry which is preliminary data.</text>
</comment>
<accession>A0A939HN21</accession>
<proteinExistence type="predicted"/>
<evidence type="ECO:0000313" key="2">
    <source>
        <dbReference type="Proteomes" id="UP000664073"/>
    </source>
</evidence>
<reference evidence="1" key="1">
    <citation type="submission" date="2021-03" db="EMBL/GenBank/DDBJ databases">
        <title>The complete genome sequence of Acetobacter sp. TBRC 12339.</title>
        <authorList>
            <person name="Charoenyingcharoen P."/>
            <person name="Yukphan P."/>
        </authorList>
    </citation>
    <scope>NUCLEOTIDE SEQUENCE</scope>
    <source>
        <strain evidence="1">TBRC 12339</strain>
    </source>
</reference>
<sequence>MTVSTVPSGYDDLFLTAAVLGGSDLHNQTSAKGHEAAIHAALARTRKALGLLTG</sequence>